<feature type="region of interest" description="Disordered" evidence="1">
    <location>
        <begin position="34"/>
        <end position="66"/>
    </location>
</feature>
<keyword evidence="4" id="KW-1185">Reference proteome</keyword>
<evidence type="ECO:0008006" key="5">
    <source>
        <dbReference type="Google" id="ProtNLM"/>
    </source>
</evidence>
<evidence type="ECO:0000256" key="1">
    <source>
        <dbReference type="SAM" id="MobiDB-lite"/>
    </source>
</evidence>
<evidence type="ECO:0000313" key="2">
    <source>
        <dbReference type="EMBL" id="MBR0564351.1"/>
    </source>
</evidence>
<proteinExistence type="predicted"/>
<comment type="caution">
    <text evidence="2">The sequence shown here is derived from an EMBL/GenBank/DDBJ whole genome shotgun (WGS) entry which is preliminary data.</text>
</comment>
<organism evidence="2">
    <name type="scientific">Coralloluteibacterium stylophorae</name>
    <dbReference type="NCBI Taxonomy" id="1776034"/>
    <lineage>
        <taxon>Bacteria</taxon>
        <taxon>Pseudomonadati</taxon>
        <taxon>Pseudomonadota</taxon>
        <taxon>Gammaproteobacteria</taxon>
        <taxon>Lysobacterales</taxon>
        <taxon>Lysobacteraceae</taxon>
        <taxon>Coralloluteibacterium</taxon>
    </lineage>
</organism>
<evidence type="ECO:0000313" key="4">
    <source>
        <dbReference type="Proteomes" id="UP000675747"/>
    </source>
</evidence>
<reference evidence="2" key="2">
    <citation type="submission" date="2021-04" db="EMBL/GenBank/DDBJ databases">
        <authorList>
            <person name="Karlyshev A.V."/>
        </authorList>
    </citation>
    <scope>NUCLEOTIDE SEQUENCE</scope>
    <source>
        <strain evidence="2">LMG 29479</strain>
    </source>
</reference>
<name>A0A8J8AZ36_9GAMM</name>
<reference evidence="3 4" key="1">
    <citation type="journal article" date="2021" name="Microbiol. Resour. Announc.">
        <title>Draft Genome Sequence of Coralloluteibacterium stylophorae LMG 29479T.</title>
        <authorList>
            <person name="Karlyshev A.V."/>
            <person name="Kudryashova E.B."/>
            <person name="Ariskina E.V."/>
            <person name="Conroy A.P."/>
            <person name="Abidueva E.Y."/>
        </authorList>
    </citation>
    <scope>NUCLEOTIDE SEQUENCE [LARGE SCALE GENOMIC DNA]</scope>
    <source>
        <strain evidence="3 4">LMG 29479</strain>
    </source>
</reference>
<dbReference type="EMBL" id="JAGQFT010000306">
    <property type="protein sequence ID" value="MBR0564351.1"/>
    <property type="molecule type" value="Genomic_DNA"/>
</dbReference>
<accession>A0A8J8AZ36</accession>
<dbReference type="RefSeq" id="WP_211928188.1">
    <property type="nucleotide sequence ID" value="NZ_JAGQFT020000001.1"/>
</dbReference>
<gene>
    <name evidence="3" type="ORF">KB893_001010</name>
    <name evidence="2" type="ORF">KB893_17885</name>
</gene>
<feature type="compositionally biased region" description="Basic and acidic residues" evidence="1">
    <location>
        <begin position="46"/>
        <end position="62"/>
    </location>
</feature>
<dbReference type="AlphaFoldDB" id="A0A8J8AZ36"/>
<dbReference type="Proteomes" id="UP000675747">
    <property type="component" value="Unassembled WGS sequence"/>
</dbReference>
<sequence>MALSEEDIDYLFRFVGYGDPKSRLWFVGIEEGQQGGPDAVKPPARSSHENVERDGPELHHDPTLPSGESNRVWAMCRGIAQACGIPSYFMSNIAPVARRNIRVILPGGLDSRAYRQRVQNERVPLLGKLLREQQDRVAVFHGKAGWRTHGVIGQLCDEEEVESLDGAPGVLVCHPRRILLANTFAYGRRWISESDQRAIEHQVDAWLAGSRSGAR</sequence>
<protein>
    <recommendedName>
        <fullName evidence="5">Uracil-DNA glycosylase-like domain-containing protein</fullName>
    </recommendedName>
</protein>
<dbReference type="EMBL" id="JAGQFT020000001">
    <property type="protein sequence ID" value="MBS7455715.1"/>
    <property type="molecule type" value="Genomic_DNA"/>
</dbReference>
<evidence type="ECO:0000313" key="3">
    <source>
        <dbReference type="EMBL" id="MBS7455715.1"/>
    </source>
</evidence>